<evidence type="ECO:0000313" key="3">
    <source>
        <dbReference type="EMBL" id="QMS88013.1"/>
    </source>
</evidence>
<gene>
    <name evidence="3" type="ORF">HUN01_10575</name>
</gene>
<evidence type="ECO:0000313" key="4">
    <source>
        <dbReference type="Proteomes" id="UP000514713"/>
    </source>
</evidence>
<dbReference type="InterPro" id="IPR025660">
    <property type="entry name" value="Pept_his_AS"/>
</dbReference>
<dbReference type="InterPro" id="IPR038765">
    <property type="entry name" value="Papain-like_cys_pep_sf"/>
</dbReference>
<dbReference type="SUPFAM" id="SSF54001">
    <property type="entry name" value="Cysteine proteinases"/>
    <property type="match status" value="1"/>
</dbReference>
<dbReference type="InterPro" id="IPR002477">
    <property type="entry name" value="Peptidoglycan-bd-like"/>
</dbReference>
<accession>A0A7D7L9U6</accession>
<dbReference type="EMBL" id="CP054698">
    <property type="protein sequence ID" value="QMS88013.1"/>
    <property type="molecule type" value="Genomic_DNA"/>
</dbReference>
<dbReference type="Gene3D" id="3.90.70.10">
    <property type="entry name" value="Cysteine proteinases"/>
    <property type="match status" value="1"/>
</dbReference>
<keyword evidence="4" id="KW-1185">Reference proteome</keyword>
<dbReference type="GO" id="GO:0006508">
    <property type="term" value="P:proteolysis"/>
    <property type="evidence" value="ECO:0007669"/>
    <property type="project" value="InterPro"/>
</dbReference>
<dbReference type="Gene3D" id="1.10.101.10">
    <property type="entry name" value="PGBD-like superfamily/PGBD"/>
    <property type="match status" value="3"/>
</dbReference>
<dbReference type="Pfam" id="PF00112">
    <property type="entry name" value="Peptidase_C1"/>
    <property type="match status" value="1"/>
</dbReference>
<dbReference type="Proteomes" id="UP000514713">
    <property type="component" value="Chromosome"/>
</dbReference>
<feature type="compositionally biased region" description="Basic and acidic residues" evidence="1">
    <location>
        <begin position="923"/>
        <end position="932"/>
    </location>
</feature>
<dbReference type="InterPro" id="IPR036365">
    <property type="entry name" value="PGBD-like_sf"/>
</dbReference>
<reference evidence="4" key="1">
    <citation type="submission" date="2020-06" db="EMBL/GenBank/DDBJ databases">
        <title>Nostoc edaphicum CCNP1411 genome.</title>
        <authorList>
            <person name="Fidor A."/>
            <person name="Grabski M."/>
            <person name="Gawor J."/>
            <person name="Gromadka R."/>
            <person name="Wegrzyn G."/>
            <person name="Mazur-Marzec H."/>
        </authorList>
    </citation>
    <scope>NUCLEOTIDE SEQUENCE [LARGE SCALE GENOMIC DNA]</scope>
    <source>
        <strain evidence="4">CCNP1411</strain>
    </source>
</reference>
<dbReference type="KEGG" id="ned:HUN01_10575"/>
<evidence type="ECO:0000259" key="2">
    <source>
        <dbReference type="SMART" id="SM00645"/>
    </source>
</evidence>
<evidence type="ECO:0000256" key="1">
    <source>
        <dbReference type="SAM" id="MobiDB-lite"/>
    </source>
</evidence>
<dbReference type="RefSeq" id="WP_181931229.1">
    <property type="nucleotide sequence ID" value="NZ_CP054698.1"/>
</dbReference>
<dbReference type="Pfam" id="PF01471">
    <property type="entry name" value="PG_binding_1"/>
    <property type="match status" value="1"/>
</dbReference>
<dbReference type="InterPro" id="IPR036366">
    <property type="entry name" value="PGBDSf"/>
</dbReference>
<dbReference type="CDD" id="cd02619">
    <property type="entry name" value="Peptidase_C1"/>
    <property type="match status" value="1"/>
</dbReference>
<dbReference type="AlphaFoldDB" id="A0A7D7L9U6"/>
<dbReference type="SUPFAM" id="SSF47090">
    <property type="entry name" value="PGBD-like"/>
    <property type="match status" value="3"/>
</dbReference>
<protein>
    <submittedName>
        <fullName evidence="3">Peptidoglycan-binding protein</fullName>
    </submittedName>
</protein>
<feature type="region of interest" description="Disordered" evidence="1">
    <location>
        <begin position="913"/>
        <end position="932"/>
    </location>
</feature>
<dbReference type="PROSITE" id="PS00639">
    <property type="entry name" value="THIOL_PROTEASE_HIS"/>
    <property type="match status" value="1"/>
</dbReference>
<organism evidence="3 4">
    <name type="scientific">Nostoc edaphicum CCNP1411</name>
    <dbReference type="NCBI Taxonomy" id="1472755"/>
    <lineage>
        <taxon>Bacteria</taxon>
        <taxon>Bacillati</taxon>
        <taxon>Cyanobacteriota</taxon>
        <taxon>Cyanophyceae</taxon>
        <taxon>Nostocales</taxon>
        <taxon>Nostocaceae</taxon>
        <taxon>Nostoc</taxon>
    </lineage>
</organism>
<name>A0A7D7L9U6_9NOSO</name>
<proteinExistence type="predicted"/>
<feature type="domain" description="Peptidase C1A papain C-terminal" evidence="2">
    <location>
        <begin position="660"/>
        <end position="882"/>
    </location>
</feature>
<dbReference type="SMART" id="SM00645">
    <property type="entry name" value="Pept_C1"/>
    <property type="match status" value="1"/>
</dbReference>
<sequence length="932" mass="106654">MYKKSTGWVPDYPDFRDYRMDEINQKLMITVQDIQINNDNDSQNSIEELFELLNLIKNGLSSTLDETLASKFNNFQKKINKGFKLVNAKALKEQIFLAHGCAGQEVYNLQQKLLEFTKYKHIFGTETQNISKFVDDFSKSDYMEHGYIEYGYFGENTKEAVKRFKSIFGLSIISDDNVDSVVDQVTLYTLDQVLEILKLQKTEETSKAKSTEKTIKKFGMFDPEIKDIQIKLNKLGYLKNLGENNGAIKGFFDYLTEDAVKEFKRQYEPSKVARVDGIVDGIVDEKTKRRLDNIYNAQAKKSFGNDKLKKVQQLLCELGEFDGQVTGYSSRQTDTAIKSFQARYEIEIERDDIDCTKTLQVLSDLVALKKQQQREVLPASSTIPITLYEIILRVFEISELKPEHFVNEKIIPKATDSVNSDLAKHRGALKRAIDMIVKLVAQLISPLAKHRNLEKAVRDVLDKLDQWFDKSEYVNYIRQENNQQGNNKLSINAKKNKSSQQKLWEKSSISSQAEQETNLFKDWDLNPVSLYIAISAILNFKQSLSNIDKKITDQVCLDKDRKKKLATSLKKIDDIFKSIKDLEISLNSNPQVQGENNSKTQPNNLRTVIQILPERQDYPKHLQKSLEFQSDLQLPLEGHLQKCVKQKQENSKNVTVYLLMPEFVDLTFWCSPVEDQGSLDSCTAHAGVALMEYFEKRSFDRYVDASRLFLYKATRNLMHRKGDAGASLRETMRAMALFGVPPEEYWPYQEDKSDEEPTPFCYSFGQSYQALKYFRLNPLGTTENILLFRIKTALAAGFPCAFGFTMYYSIEDLNPSGYIPYPVKNDKVKGGHAVVAVGYDDHKVIENADGSRCSQGALLIRNCWGTRWGEGGYGWLPYDYVLKGLTNDWWSLLKSKWFETGHFGLEANDWVSNLGGGPTDGTPEEKPKPPGN</sequence>
<dbReference type="InterPro" id="IPR000668">
    <property type="entry name" value="Peptidase_C1A_C"/>
</dbReference>
<dbReference type="GO" id="GO:0008234">
    <property type="term" value="F:cysteine-type peptidase activity"/>
    <property type="evidence" value="ECO:0007669"/>
    <property type="project" value="InterPro"/>
</dbReference>